<name>A0A1U7H890_9CYAN</name>
<dbReference type="PANTHER" id="PTHR11461">
    <property type="entry name" value="SERINE PROTEASE INHIBITOR, SERPIN"/>
    <property type="match status" value="1"/>
</dbReference>
<gene>
    <name evidence="3" type="ORF">NIES593_21175</name>
</gene>
<dbReference type="FunFam" id="3.30.497.10:FF:000001">
    <property type="entry name" value="Serine protease inhibitor"/>
    <property type="match status" value="1"/>
</dbReference>
<evidence type="ECO:0000313" key="3">
    <source>
        <dbReference type="EMBL" id="OKH19154.1"/>
    </source>
</evidence>
<keyword evidence="4" id="KW-1185">Reference proteome</keyword>
<proteinExistence type="inferred from homology"/>
<dbReference type="Gene3D" id="2.30.39.10">
    <property type="entry name" value="Alpha-1-antitrypsin, domain 1"/>
    <property type="match status" value="1"/>
</dbReference>
<dbReference type="GO" id="GO:0005615">
    <property type="term" value="C:extracellular space"/>
    <property type="evidence" value="ECO:0007669"/>
    <property type="project" value="InterPro"/>
</dbReference>
<dbReference type="SUPFAM" id="SSF56574">
    <property type="entry name" value="Serpins"/>
    <property type="match status" value="1"/>
</dbReference>
<dbReference type="AlphaFoldDB" id="A0A1U7H890"/>
<dbReference type="EMBL" id="MRCB01000042">
    <property type="protein sequence ID" value="OKH19154.1"/>
    <property type="molecule type" value="Genomic_DNA"/>
</dbReference>
<feature type="domain" description="Serpin" evidence="2">
    <location>
        <begin position="65"/>
        <end position="422"/>
    </location>
</feature>
<dbReference type="Proteomes" id="UP000186868">
    <property type="component" value="Unassembled WGS sequence"/>
</dbReference>
<dbReference type="InterPro" id="IPR000215">
    <property type="entry name" value="Serpin_fam"/>
</dbReference>
<dbReference type="InterPro" id="IPR042185">
    <property type="entry name" value="Serpin_sf_2"/>
</dbReference>
<accession>A0A1U7H890</accession>
<dbReference type="RefSeq" id="WP_073601507.1">
    <property type="nucleotide sequence ID" value="NZ_MRCB01000042.1"/>
</dbReference>
<dbReference type="OrthoDB" id="9764871at2"/>
<dbReference type="SMART" id="SM00093">
    <property type="entry name" value="SERPIN"/>
    <property type="match status" value="1"/>
</dbReference>
<dbReference type="InterPro" id="IPR042178">
    <property type="entry name" value="Serpin_sf_1"/>
</dbReference>
<dbReference type="InterPro" id="IPR023796">
    <property type="entry name" value="Serpin_dom"/>
</dbReference>
<evidence type="ECO:0000256" key="1">
    <source>
        <dbReference type="RuleBase" id="RU000411"/>
    </source>
</evidence>
<dbReference type="InterPro" id="IPR036186">
    <property type="entry name" value="Serpin_sf"/>
</dbReference>
<dbReference type="Pfam" id="PF00079">
    <property type="entry name" value="Serpin"/>
    <property type="match status" value="1"/>
</dbReference>
<protein>
    <submittedName>
        <fullName evidence="3">Proteinase inhibitor I4 serpin</fullName>
    </submittedName>
</protein>
<evidence type="ECO:0000313" key="4">
    <source>
        <dbReference type="Proteomes" id="UP000186868"/>
    </source>
</evidence>
<comment type="similarity">
    <text evidence="1">Belongs to the serpin family.</text>
</comment>
<dbReference type="GO" id="GO:0004867">
    <property type="term" value="F:serine-type endopeptidase inhibitor activity"/>
    <property type="evidence" value="ECO:0007669"/>
    <property type="project" value="InterPro"/>
</dbReference>
<sequence length="424" mass="47091">MKQKTAIAIWTITLLTFSIGLSSRLNNMALATHPDSSSKFSDMALAPKQANPDGKLVSVNIQFGFRLFSEMVKTSKNQNVFFSPASVAIALSMLYNGASGATQQEMATAMALDGIDLGAINAANQSLRGSLQNADPKVQLSIANSLWARQGFSFRHQFLKNTRQFYQAQVTNLDFASPDAVGIINLWVEESTQGKIAQIVDRINPDDVMFLINAIYFKGTWTNPFDKTQTAQQPFYLSDGTSKRHPLMSRQGNYRYYENQQFQAVSLPYGSGRLSLYVFLPKQNSDLDAFLGQLNAQNWNQWLSQFQNQKGVVKIPRFKLEYEIELKNALATLGMKTMFDGTKAEFTALTSEPVRVDRVKHKTLVEVNEEGTEASAATSVGVQANSTALSNPFSMIVERPFFCTIRDEQTGTIVFMGAIVDPKT</sequence>
<evidence type="ECO:0000259" key="2">
    <source>
        <dbReference type="SMART" id="SM00093"/>
    </source>
</evidence>
<organism evidence="3 4">
    <name type="scientific">Hydrococcus rivularis NIES-593</name>
    <dbReference type="NCBI Taxonomy" id="1921803"/>
    <lineage>
        <taxon>Bacteria</taxon>
        <taxon>Bacillati</taxon>
        <taxon>Cyanobacteriota</taxon>
        <taxon>Cyanophyceae</taxon>
        <taxon>Pleurocapsales</taxon>
        <taxon>Hydrococcaceae</taxon>
        <taxon>Hydrococcus</taxon>
    </lineage>
</organism>
<dbReference type="PANTHER" id="PTHR11461:SF211">
    <property type="entry name" value="GH10112P-RELATED"/>
    <property type="match status" value="1"/>
</dbReference>
<comment type="caution">
    <text evidence="3">The sequence shown here is derived from an EMBL/GenBank/DDBJ whole genome shotgun (WGS) entry which is preliminary data.</text>
</comment>
<dbReference type="CDD" id="cd19588">
    <property type="entry name" value="serpin_miropin-like"/>
    <property type="match status" value="1"/>
</dbReference>
<dbReference type="STRING" id="1921803.NIES593_21175"/>
<reference evidence="3 4" key="1">
    <citation type="submission" date="2016-11" db="EMBL/GenBank/DDBJ databases">
        <title>Draft Genome Sequences of Nine Cyanobacterial Strains from Diverse Habitats.</title>
        <authorList>
            <person name="Zhu T."/>
            <person name="Hou S."/>
            <person name="Lu X."/>
            <person name="Hess W.R."/>
        </authorList>
    </citation>
    <scope>NUCLEOTIDE SEQUENCE [LARGE SCALE GENOMIC DNA]</scope>
    <source>
        <strain evidence="3 4">NIES-593</strain>
    </source>
</reference>
<dbReference type="Gene3D" id="3.30.497.10">
    <property type="entry name" value="Antithrombin, subunit I, domain 2"/>
    <property type="match status" value="1"/>
</dbReference>